<dbReference type="InterPro" id="IPR013036">
    <property type="entry name" value="DUF1587"/>
</dbReference>
<dbReference type="InterPro" id="IPR011478">
    <property type="entry name" value="DUF1585"/>
</dbReference>
<evidence type="ECO:0000259" key="2">
    <source>
        <dbReference type="Pfam" id="PF07626"/>
    </source>
</evidence>
<feature type="domain" description="DUF1585" evidence="1">
    <location>
        <begin position="648"/>
        <end position="719"/>
    </location>
</feature>
<dbReference type="Proteomes" id="UP000321353">
    <property type="component" value="Chromosome"/>
</dbReference>
<evidence type="ECO:0000259" key="3">
    <source>
        <dbReference type="Pfam" id="PF07627"/>
    </source>
</evidence>
<evidence type="ECO:0000259" key="1">
    <source>
        <dbReference type="Pfam" id="PF07624"/>
    </source>
</evidence>
<dbReference type="EMBL" id="CP036264">
    <property type="protein sequence ID" value="QEG02219.1"/>
    <property type="molecule type" value="Genomic_DNA"/>
</dbReference>
<feature type="domain" description="DUF1592" evidence="4">
    <location>
        <begin position="372"/>
        <end position="500"/>
    </location>
</feature>
<reference evidence="6 7" key="1">
    <citation type="submission" date="2019-02" db="EMBL/GenBank/DDBJ databases">
        <title>Planctomycetal bacteria perform biofilm scaping via a novel small molecule.</title>
        <authorList>
            <person name="Jeske O."/>
            <person name="Boedeker C."/>
            <person name="Wiegand S."/>
            <person name="Breitling P."/>
            <person name="Kallscheuer N."/>
            <person name="Jogler M."/>
            <person name="Rohde M."/>
            <person name="Petersen J."/>
            <person name="Medema M.H."/>
            <person name="Surup F."/>
            <person name="Jogler C."/>
        </authorList>
    </citation>
    <scope>NUCLEOTIDE SEQUENCE [LARGE SCALE GENOMIC DNA]</scope>
    <source>
        <strain evidence="6 7">Mal15</strain>
    </source>
</reference>
<proteinExistence type="predicted"/>
<dbReference type="Pfam" id="PF07626">
    <property type="entry name" value="PSD3"/>
    <property type="match status" value="1"/>
</dbReference>
<feature type="domain" description="DUF1595" evidence="5">
    <location>
        <begin position="300"/>
        <end position="359"/>
    </location>
</feature>
<dbReference type="Pfam" id="PF07631">
    <property type="entry name" value="PSD4"/>
    <property type="match status" value="1"/>
</dbReference>
<sequence length="728" mass="81617">MCGRPADDWRFGDFHSRPPRPLSAPSLHLRNQPVSSNHAFQKWSATVIATSIMLLGSLPQWCLANETDAFAEIIAPALKTHCIKCHGENGEREGDVDLLAVRGEGLRDNTELVRGLIDVLDLEAMPPEDEPPLDPQLRRRLITELKGILQTAIDQKKAFAHAPIRRMNRFQYNNAVIDLFDLNCTVFTLPERMMREHRGYFKPQTGQMDDAVWVGSRPLGKSQLIEPRLAGVAAFPQDLRAEHGFDNRGDHLSLSPLLMESFLSLGQSITDSPDFHPQNVGIWATFFAAPDDDTELETEVRRRLEPFLTRAFRRPVDDADLDRYVHFTLRQLAAGVEFSDAMKSIAAAAISSPKFLYRYDKSSESATAAPVDDLELASRLSFFLWGSIPDRELLDLAIAGQLKRPASLDAQITRMLHDEKLKRFCDSFPAQWLQLERIISSVPDPKKYPDFYFAKYRDSMHMMIEPLLLFETVLIENHPITQLIDSDFTYRSVLLEDAYGELRSEPSDVKKTGGGAVTVLPFYRVPVSDRRSGGVITNAAVMTMTSGPERTQPITRGAWIATVIFNNPPEPPPADVPPLGEKPAAGEEHLTLRERLSLHRERSDCKGCHEQIDPLGFALENFDPVGRWRAEYENGRSVDVSGTLFRKHAFNDVVEFKDAILAEKDRFARGLAGHLLAFALARELTAADQIALDQIASTAAADGYKIQTLIREVILSDPFQSKTNPKAQ</sequence>
<dbReference type="Pfam" id="PF07627">
    <property type="entry name" value="PSCyt3"/>
    <property type="match status" value="1"/>
</dbReference>
<accession>A0A5B9MLJ9</accession>
<dbReference type="Pfam" id="PF07624">
    <property type="entry name" value="PSD2"/>
    <property type="match status" value="1"/>
</dbReference>
<evidence type="ECO:0000313" key="6">
    <source>
        <dbReference type="EMBL" id="QEG02219.1"/>
    </source>
</evidence>
<gene>
    <name evidence="6" type="ORF">Mal15_63040</name>
</gene>
<dbReference type="InterPro" id="IPR013043">
    <property type="entry name" value="DUF1595"/>
</dbReference>
<protein>
    <recommendedName>
        <fullName evidence="8">Planctomycete cytochrome C</fullName>
    </recommendedName>
</protein>
<dbReference type="AlphaFoldDB" id="A0A5B9MLJ9"/>
<evidence type="ECO:0000259" key="4">
    <source>
        <dbReference type="Pfam" id="PF07631"/>
    </source>
</evidence>
<organism evidence="6 7">
    <name type="scientific">Stieleria maiorica</name>
    <dbReference type="NCBI Taxonomy" id="2795974"/>
    <lineage>
        <taxon>Bacteria</taxon>
        <taxon>Pseudomonadati</taxon>
        <taxon>Planctomycetota</taxon>
        <taxon>Planctomycetia</taxon>
        <taxon>Pirellulales</taxon>
        <taxon>Pirellulaceae</taxon>
        <taxon>Stieleria</taxon>
    </lineage>
</organism>
<name>A0A5B9MLJ9_9BACT</name>
<feature type="domain" description="DUF1587" evidence="2">
    <location>
        <begin position="231"/>
        <end position="271"/>
    </location>
</feature>
<dbReference type="Pfam" id="PF07637">
    <property type="entry name" value="PSD5"/>
    <property type="match status" value="1"/>
</dbReference>
<evidence type="ECO:0008006" key="8">
    <source>
        <dbReference type="Google" id="ProtNLM"/>
    </source>
</evidence>
<dbReference type="InterPro" id="IPR013039">
    <property type="entry name" value="DUF1588"/>
</dbReference>
<evidence type="ECO:0000313" key="7">
    <source>
        <dbReference type="Proteomes" id="UP000321353"/>
    </source>
</evidence>
<feature type="domain" description="DUF1588" evidence="3">
    <location>
        <begin position="533"/>
        <end position="631"/>
    </location>
</feature>
<dbReference type="InterPro" id="IPR013042">
    <property type="entry name" value="DUF1592"/>
</dbReference>
<keyword evidence="7" id="KW-1185">Reference proteome</keyword>
<dbReference type="KEGG" id="smam:Mal15_63040"/>
<evidence type="ECO:0000259" key="5">
    <source>
        <dbReference type="Pfam" id="PF07637"/>
    </source>
</evidence>